<dbReference type="AlphaFoldDB" id="A0A839GMD9"/>
<dbReference type="Proteomes" id="UP000563094">
    <property type="component" value="Unassembled WGS sequence"/>
</dbReference>
<organism evidence="2 3">
    <name type="scientific">Rufibacter quisquiliarum</name>
    <dbReference type="NCBI Taxonomy" id="1549639"/>
    <lineage>
        <taxon>Bacteria</taxon>
        <taxon>Pseudomonadati</taxon>
        <taxon>Bacteroidota</taxon>
        <taxon>Cytophagia</taxon>
        <taxon>Cytophagales</taxon>
        <taxon>Hymenobacteraceae</taxon>
        <taxon>Rufibacter</taxon>
    </lineage>
</organism>
<dbReference type="EMBL" id="JACJIQ010000002">
    <property type="protein sequence ID" value="MBA9076097.1"/>
    <property type="molecule type" value="Genomic_DNA"/>
</dbReference>
<feature type="chain" id="PRO_5032910330" evidence="1">
    <location>
        <begin position="21"/>
        <end position="89"/>
    </location>
</feature>
<reference evidence="2 3" key="1">
    <citation type="submission" date="2020-08" db="EMBL/GenBank/DDBJ databases">
        <title>Genomic Encyclopedia of Type Strains, Phase IV (KMG-IV): sequencing the most valuable type-strain genomes for metagenomic binning, comparative biology and taxonomic classification.</title>
        <authorList>
            <person name="Goeker M."/>
        </authorList>
    </citation>
    <scope>NUCLEOTIDE SEQUENCE [LARGE SCALE GENOMIC DNA]</scope>
    <source>
        <strain evidence="2 3">DSM 29854</strain>
    </source>
</reference>
<keyword evidence="3" id="KW-1185">Reference proteome</keyword>
<comment type="caution">
    <text evidence="2">The sequence shown here is derived from an EMBL/GenBank/DDBJ whole genome shotgun (WGS) entry which is preliminary data.</text>
</comment>
<protein>
    <submittedName>
        <fullName evidence="2">Uncharacterized protein</fullName>
    </submittedName>
</protein>
<dbReference type="RefSeq" id="WP_182511866.1">
    <property type="nucleotide sequence ID" value="NZ_JACJIQ010000002.1"/>
</dbReference>
<evidence type="ECO:0000256" key="1">
    <source>
        <dbReference type="SAM" id="SignalP"/>
    </source>
</evidence>
<keyword evidence="1" id="KW-0732">Signal</keyword>
<evidence type="ECO:0000313" key="3">
    <source>
        <dbReference type="Proteomes" id="UP000563094"/>
    </source>
</evidence>
<name>A0A839GMD9_9BACT</name>
<evidence type="ECO:0000313" key="2">
    <source>
        <dbReference type="EMBL" id="MBA9076097.1"/>
    </source>
</evidence>
<accession>A0A839GMD9</accession>
<proteinExistence type="predicted"/>
<sequence length="89" mass="10608">MRTYYNIRFWLIMFIRRLKALRALLTHDQFLIVTFPPAEKESHVPKKYVHNMTSEMVLFATSLIHMQTQAVSDIEDQIEESLQKKKPTI</sequence>
<gene>
    <name evidence="2" type="ORF">FHS90_000799</name>
</gene>
<feature type="signal peptide" evidence="1">
    <location>
        <begin position="1"/>
        <end position="20"/>
    </location>
</feature>